<dbReference type="Gene3D" id="3.30.479.20">
    <property type="entry name" value="Elongation factor Ts, dimerisation domain"/>
    <property type="match status" value="2"/>
</dbReference>
<feature type="domain" description="Translation elongation factor EFTs/EF1B dimerisation" evidence="5">
    <location>
        <begin position="104"/>
        <end position="262"/>
    </location>
</feature>
<keyword evidence="7" id="KW-1185">Reference proteome</keyword>
<dbReference type="GO" id="GO:0003746">
    <property type="term" value="F:translation elongation factor activity"/>
    <property type="evidence" value="ECO:0007669"/>
    <property type="project" value="UniProtKB-UniRule"/>
</dbReference>
<organism evidence="6 7">
    <name type="scientific">Allomyces macrogynus (strain ATCC 38327)</name>
    <name type="common">Allomyces javanicus var. macrogynus</name>
    <dbReference type="NCBI Taxonomy" id="578462"/>
    <lineage>
        <taxon>Eukaryota</taxon>
        <taxon>Fungi</taxon>
        <taxon>Fungi incertae sedis</taxon>
        <taxon>Blastocladiomycota</taxon>
        <taxon>Blastocladiomycetes</taxon>
        <taxon>Blastocladiales</taxon>
        <taxon>Blastocladiaceae</taxon>
        <taxon>Allomyces</taxon>
    </lineage>
</organism>
<reference evidence="6 7" key="1">
    <citation type="submission" date="2009-11" db="EMBL/GenBank/DDBJ databases">
        <title>Annotation of Allomyces macrogynus ATCC 38327.</title>
        <authorList>
            <consortium name="The Broad Institute Genome Sequencing Platform"/>
            <person name="Russ C."/>
            <person name="Cuomo C."/>
            <person name="Burger G."/>
            <person name="Gray M.W."/>
            <person name="Holland P.W.H."/>
            <person name="King N."/>
            <person name="Lang F.B.F."/>
            <person name="Roger A.J."/>
            <person name="Ruiz-Trillo I."/>
            <person name="Young S.K."/>
            <person name="Zeng Q."/>
            <person name="Gargeya S."/>
            <person name="Fitzgerald M."/>
            <person name="Haas B."/>
            <person name="Abouelleil A."/>
            <person name="Alvarado L."/>
            <person name="Arachchi H.M."/>
            <person name="Berlin A."/>
            <person name="Chapman S.B."/>
            <person name="Gearin G."/>
            <person name="Goldberg J."/>
            <person name="Griggs A."/>
            <person name="Gujja S."/>
            <person name="Hansen M."/>
            <person name="Heiman D."/>
            <person name="Howarth C."/>
            <person name="Larimer J."/>
            <person name="Lui A."/>
            <person name="MacDonald P.J.P."/>
            <person name="McCowen C."/>
            <person name="Montmayeur A."/>
            <person name="Murphy C."/>
            <person name="Neiman D."/>
            <person name="Pearson M."/>
            <person name="Priest M."/>
            <person name="Roberts A."/>
            <person name="Saif S."/>
            <person name="Shea T."/>
            <person name="Sisk P."/>
            <person name="Stolte C."/>
            <person name="Sykes S."/>
            <person name="Wortman J."/>
            <person name="Nusbaum C."/>
            <person name="Birren B."/>
        </authorList>
    </citation>
    <scope>NUCLEOTIDE SEQUENCE [LARGE SCALE GENOMIC DNA]</scope>
    <source>
        <strain evidence="6 7">ATCC 38327</strain>
    </source>
</reference>
<evidence type="ECO:0000256" key="4">
    <source>
        <dbReference type="HAMAP-Rule" id="MF_03135"/>
    </source>
</evidence>
<dbReference type="AlphaFoldDB" id="A0A0L0S855"/>
<dbReference type="STRING" id="578462.A0A0L0S855"/>
<accession>A0A0L0S855</accession>
<dbReference type="Pfam" id="PF00889">
    <property type="entry name" value="EF_TS"/>
    <property type="match status" value="1"/>
</dbReference>
<comment type="function">
    <text evidence="4">Associates with the EF-Tu.GDP complex and induces the exchange of GDP to GTP. It remains bound to the aminoacyl-tRNA.EF-Tu.GTP complex up to the GTP hydrolysis stage on the ribosome.</text>
</comment>
<sequence length="330" mass="34312">MLATVRRSTALLRPARAAAAARTYSAAAAVKPDIKLLGQLRKDVEGVPITLAKQALVASNNDLAAAIQWLNDHAAATGAKKAAKVEGRVAKDGLVGVIDAPSGAAMVEVNAETDFVARNPLFLSVVHRLALTAHVLEAANATTTGSVVALNVPEFAQAPLLPARDVTAETAAAPQQSVREAIVETIGKVGENVTLRRGALVATSDNQVAGAYVHGEKALRDQGLGKMGAVAVLQANGDAKLTGDHAKLARQIAQIVVGYNPPTPRELDAAPFVFATPFFQADGVEEVTVAKVLGAAKVGVRDYARFEVGEGIEKAEEDFAAEVQKQLGQQ</sequence>
<dbReference type="GO" id="GO:0005739">
    <property type="term" value="C:mitochondrion"/>
    <property type="evidence" value="ECO:0007669"/>
    <property type="project" value="UniProtKB-SubCell"/>
</dbReference>
<dbReference type="InterPro" id="IPR018101">
    <property type="entry name" value="Transl_elong_Ts_CS"/>
</dbReference>
<dbReference type="PANTHER" id="PTHR11741">
    <property type="entry name" value="ELONGATION FACTOR TS"/>
    <property type="match status" value="1"/>
</dbReference>
<protein>
    <recommendedName>
        <fullName evidence="4">Elongation factor Ts, mitochondrial</fullName>
        <shortName evidence="4">EF-Ts</shortName>
        <shortName evidence="4">EF-TsMt</shortName>
    </recommendedName>
</protein>
<evidence type="ECO:0000256" key="2">
    <source>
        <dbReference type="ARBA" id="ARBA00022768"/>
    </source>
</evidence>
<evidence type="ECO:0000313" key="6">
    <source>
        <dbReference type="EMBL" id="KNE58677.1"/>
    </source>
</evidence>
<dbReference type="Proteomes" id="UP000054350">
    <property type="component" value="Unassembled WGS sequence"/>
</dbReference>
<keyword evidence="2 4" id="KW-0251">Elongation factor</keyword>
<evidence type="ECO:0000256" key="1">
    <source>
        <dbReference type="ARBA" id="ARBA00005532"/>
    </source>
</evidence>
<dbReference type="HAMAP" id="MF_00050">
    <property type="entry name" value="EF_Ts"/>
    <property type="match status" value="1"/>
</dbReference>
<dbReference type="VEuPathDB" id="FungiDB:AMAG_04233"/>
<dbReference type="InterPro" id="IPR036402">
    <property type="entry name" value="EF-Ts_dimer_sf"/>
</dbReference>
<keyword evidence="3 4" id="KW-0648">Protein biosynthesis</keyword>
<gene>
    <name evidence="4" type="primary">TSF1</name>
    <name evidence="6" type="ORF">AMAG_04233</name>
</gene>
<dbReference type="SUPFAM" id="SSF54713">
    <property type="entry name" value="Elongation factor Ts (EF-Ts), dimerisation domain"/>
    <property type="match status" value="2"/>
</dbReference>
<evidence type="ECO:0000259" key="5">
    <source>
        <dbReference type="Pfam" id="PF00889"/>
    </source>
</evidence>
<dbReference type="SUPFAM" id="SSF46934">
    <property type="entry name" value="UBA-like"/>
    <property type="match status" value="1"/>
</dbReference>
<dbReference type="GO" id="GO:0070125">
    <property type="term" value="P:mitochondrial translational elongation"/>
    <property type="evidence" value="ECO:0007669"/>
    <property type="project" value="TreeGrafter"/>
</dbReference>
<keyword evidence="4" id="KW-0496">Mitochondrion</keyword>
<dbReference type="OMA" id="QGWISQC"/>
<dbReference type="EMBL" id="GG745333">
    <property type="protein sequence ID" value="KNE58677.1"/>
    <property type="molecule type" value="Genomic_DNA"/>
</dbReference>
<dbReference type="InterPro" id="IPR001816">
    <property type="entry name" value="Transl_elong_EFTs/EF1B"/>
</dbReference>
<dbReference type="eggNOG" id="KOG1071">
    <property type="taxonomic scope" value="Eukaryota"/>
</dbReference>
<dbReference type="PANTHER" id="PTHR11741:SF0">
    <property type="entry name" value="ELONGATION FACTOR TS, MITOCHONDRIAL"/>
    <property type="match status" value="1"/>
</dbReference>
<dbReference type="PROSITE" id="PS01127">
    <property type="entry name" value="EF_TS_2"/>
    <property type="match status" value="1"/>
</dbReference>
<name>A0A0L0S855_ALLM3</name>
<dbReference type="InterPro" id="IPR009060">
    <property type="entry name" value="UBA-like_sf"/>
</dbReference>
<comment type="similarity">
    <text evidence="1 4">Belongs to the EF-Ts family.</text>
</comment>
<comment type="subcellular location">
    <subcellularLocation>
        <location evidence="4">Mitochondrion</location>
    </subcellularLocation>
</comment>
<dbReference type="Gene3D" id="1.10.8.10">
    <property type="entry name" value="DNA helicase RuvA subunit, C-terminal domain"/>
    <property type="match status" value="1"/>
</dbReference>
<reference evidence="7" key="2">
    <citation type="submission" date="2009-11" db="EMBL/GenBank/DDBJ databases">
        <title>The Genome Sequence of Allomyces macrogynus strain ATCC 38327.</title>
        <authorList>
            <consortium name="The Broad Institute Genome Sequencing Platform"/>
            <person name="Russ C."/>
            <person name="Cuomo C."/>
            <person name="Shea T."/>
            <person name="Young S.K."/>
            <person name="Zeng Q."/>
            <person name="Koehrsen M."/>
            <person name="Haas B."/>
            <person name="Borodovsky M."/>
            <person name="Guigo R."/>
            <person name="Alvarado L."/>
            <person name="Berlin A."/>
            <person name="Borenstein D."/>
            <person name="Chen Z."/>
            <person name="Engels R."/>
            <person name="Freedman E."/>
            <person name="Gellesch M."/>
            <person name="Goldberg J."/>
            <person name="Griggs A."/>
            <person name="Gujja S."/>
            <person name="Heiman D."/>
            <person name="Hepburn T."/>
            <person name="Howarth C."/>
            <person name="Jen D."/>
            <person name="Larson L."/>
            <person name="Lewis B."/>
            <person name="Mehta T."/>
            <person name="Park D."/>
            <person name="Pearson M."/>
            <person name="Roberts A."/>
            <person name="Saif S."/>
            <person name="Shenoy N."/>
            <person name="Sisk P."/>
            <person name="Stolte C."/>
            <person name="Sykes S."/>
            <person name="Walk T."/>
            <person name="White J."/>
            <person name="Yandava C."/>
            <person name="Burger G."/>
            <person name="Gray M.W."/>
            <person name="Holland P.W.H."/>
            <person name="King N."/>
            <person name="Lang F.B.F."/>
            <person name="Roger A.J."/>
            <person name="Ruiz-Trillo I."/>
            <person name="Lander E."/>
            <person name="Nusbaum C."/>
        </authorList>
    </citation>
    <scope>NUCLEOTIDE SEQUENCE [LARGE SCALE GENOMIC DNA]</scope>
    <source>
        <strain evidence="7">ATCC 38327</strain>
    </source>
</reference>
<dbReference type="InterPro" id="IPR014039">
    <property type="entry name" value="Transl_elong_EFTs/EF1B_dimer"/>
</dbReference>
<evidence type="ECO:0000256" key="3">
    <source>
        <dbReference type="ARBA" id="ARBA00022917"/>
    </source>
</evidence>
<evidence type="ECO:0000313" key="7">
    <source>
        <dbReference type="Proteomes" id="UP000054350"/>
    </source>
</evidence>
<dbReference type="OrthoDB" id="277235at2759"/>
<proteinExistence type="inferred from homology"/>